<evidence type="ECO:0000313" key="4">
    <source>
        <dbReference type="EMBL" id="MDQ0272478.1"/>
    </source>
</evidence>
<proteinExistence type="predicted"/>
<gene>
    <name evidence="4" type="ORF">J2S17_004370</name>
</gene>
<dbReference type="InterPro" id="IPR045078">
    <property type="entry name" value="TST/MPST-like"/>
</dbReference>
<keyword evidence="1 4" id="KW-0808">Transferase</keyword>
<organism evidence="4 5">
    <name type="scientific">Cytobacillus purgationiresistens</name>
    <dbReference type="NCBI Taxonomy" id="863449"/>
    <lineage>
        <taxon>Bacteria</taxon>
        <taxon>Bacillati</taxon>
        <taxon>Bacillota</taxon>
        <taxon>Bacilli</taxon>
        <taxon>Bacillales</taxon>
        <taxon>Bacillaceae</taxon>
        <taxon>Cytobacillus</taxon>
    </lineage>
</organism>
<feature type="domain" description="Rhodanese" evidence="3">
    <location>
        <begin position="50"/>
        <end position="147"/>
    </location>
</feature>
<sequence>MSSLPLIVDTDWLEERLNDPRLRLLDATTFLQRPDNGEGYYKIWSGKETYDKGHIPGAVYADLYQELSDPNGKHAFTIPSHDYFAKKIGQLGIGDEETYVVVYDQGTGPSSWASRLWWQLRFEGYDNVAVLEGGLKKWAADGKPVSDKQDTYQEATFDYSRRQELLATAADVRAAISDDSKVIIDSLSPQDYAGETNTYGRRGHIPSSVNIFIASHLDLSKSKLLEDSQLKQNLEPARVFSDDKQVITYCGSGIAATWNALVLHKLGKKDVAVYDGSLTEWAANPELPLETNSK</sequence>
<accession>A0ABU0AQ11</accession>
<dbReference type="EMBL" id="JAUSUB010000024">
    <property type="protein sequence ID" value="MDQ0272478.1"/>
    <property type="molecule type" value="Genomic_DNA"/>
</dbReference>
<evidence type="ECO:0000256" key="2">
    <source>
        <dbReference type="ARBA" id="ARBA00022737"/>
    </source>
</evidence>
<keyword evidence="2" id="KW-0677">Repeat</keyword>
<protein>
    <submittedName>
        <fullName evidence="4">Thiosulfate/3-mercaptopyruvate sulfurtransferase</fullName>
        <ecNumber evidence="4">2.8.1.1</ecNumber>
        <ecNumber evidence="4">2.8.1.2</ecNumber>
    </submittedName>
</protein>
<evidence type="ECO:0000259" key="3">
    <source>
        <dbReference type="PROSITE" id="PS50206"/>
    </source>
</evidence>
<dbReference type="Gene3D" id="3.40.250.10">
    <property type="entry name" value="Rhodanese-like domain"/>
    <property type="match status" value="2"/>
</dbReference>
<comment type="caution">
    <text evidence="4">The sequence shown here is derived from an EMBL/GenBank/DDBJ whole genome shotgun (WGS) entry which is preliminary data.</text>
</comment>
<dbReference type="InterPro" id="IPR001763">
    <property type="entry name" value="Rhodanese-like_dom"/>
</dbReference>
<dbReference type="PANTHER" id="PTHR11364">
    <property type="entry name" value="THIOSULFATE SULFERTANSFERASE"/>
    <property type="match status" value="1"/>
</dbReference>
<dbReference type="CDD" id="cd01449">
    <property type="entry name" value="TST_Repeat_2"/>
    <property type="match status" value="1"/>
</dbReference>
<dbReference type="Proteomes" id="UP001238088">
    <property type="component" value="Unassembled WGS sequence"/>
</dbReference>
<dbReference type="GO" id="GO:0016784">
    <property type="term" value="F:3-mercaptopyruvate sulfurtransferase activity"/>
    <property type="evidence" value="ECO:0007669"/>
    <property type="project" value="UniProtKB-EC"/>
</dbReference>
<reference evidence="4 5" key="1">
    <citation type="submission" date="2023-07" db="EMBL/GenBank/DDBJ databases">
        <title>Genomic Encyclopedia of Type Strains, Phase IV (KMG-IV): sequencing the most valuable type-strain genomes for metagenomic binning, comparative biology and taxonomic classification.</title>
        <authorList>
            <person name="Goeker M."/>
        </authorList>
    </citation>
    <scope>NUCLEOTIDE SEQUENCE [LARGE SCALE GENOMIC DNA]</scope>
    <source>
        <strain evidence="4 5">DSM 23494</strain>
    </source>
</reference>
<dbReference type="PANTHER" id="PTHR11364:SF27">
    <property type="entry name" value="SULFURTRANSFERASE"/>
    <property type="match status" value="1"/>
</dbReference>
<dbReference type="InterPro" id="IPR036873">
    <property type="entry name" value="Rhodanese-like_dom_sf"/>
</dbReference>
<keyword evidence="5" id="KW-1185">Reference proteome</keyword>
<dbReference type="EC" id="2.8.1.1" evidence="4"/>
<dbReference type="SUPFAM" id="SSF52821">
    <property type="entry name" value="Rhodanese/Cell cycle control phosphatase"/>
    <property type="match status" value="2"/>
</dbReference>
<dbReference type="RefSeq" id="WP_307477829.1">
    <property type="nucleotide sequence ID" value="NZ_JAUSUB010000024.1"/>
</dbReference>
<dbReference type="CDD" id="cd01448">
    <property type="entry name" value="TST_Repeat_1"/>
    <property type="match status" value="1"/>
</dbReference>
<evidence type="ECO:0000256" key="1">
    <source>
        <dbReference type="ARBA" id="ARBA00022679"/>
    </source>
</evidence>
<dbReference type="EC" id="2.8.1.2" evidence="4"/>
<dbReference type="PROSITE" id="PS50206">
    <property type="entry name" value="RHODANESE_3"/>
    <property type="match status" value="2"/>
</dbReference>
<dbReference type="SMART" id="SM00450">
    <property type="entry name" value="RHOD"/>
    <property type="match status" value="2"/>
</dbReference>
<name>A0ABU0AQ11_9BACI</name>
<dbReference type="GO" id="GO:0004792">
    <property type="term" value="F:thiosulfate-cyanide sulfurtransferase activity"/>
    <property type="evidence" value="ECO:0007669"/>
    <property type="project" value="UniProtKB-EC"/>
</dbReference>
<dbReference type="Pfam" id="PF00581">
    <property type="entry name" value="Rhodanese"/>
    <property type="match status" value="2"/>
</dbReference>
<evidence type="ECO:0000313" key="5">
    <source>
        <dbReference type="Proteomes" id="UP001238088"/>
    </source>
</evidence>
<feature type="domain" description="Rhodanese" evidence="3">
    <location>
        <begin position="177"/>
        <end position="290"/>
    </location>
</feature>